<proteinExistence type="predicted"/>
<dbReference type="Proteomes" id="UP000052978">
    <property type="component" value="Unassembled WGS sequence"/>
</dbReference>
<dbReference type="EMBL" id="KE161334">
    <property type="protein sequence ID" value="EPQ03245.1"/>
    <property type="molecule type" value="Genomic_DNA"/>
</dbReference>
<gene>
    <name evidence="1" type="ORF">D623_10035697</name>
</gene>
<organism evidence="1 2">
    <name type="scientific">Myotis brandtii</name>
    <name type="common">Brandt's bat</name>
    <dbReference type="NCBI Taxonomy" id="109478"/>
    <lineage>
        <taxon>Eukaryota</taxon>
        <taxon>Metazoa</taxon>
        <taxon>Chordata</taxon>
        <taxon>Craniata</taxon>
        <taxon>Vertebrata</taxon>
        <taxon>Euteleostomi</taxon>
        <taxon>Mammalia</taxon>
        <taxon>Eutheria</taxon>
        <taxon>Laurasiatheria</taxon>
        <taxon>Chiroptera</taxon>
        <taxon>Yangochiroptera</taxon>
        <taxon>Vespertilionidae</taxon>
        <taxon>Myotis</taxon>
    </lineage>
</organism>
<evidence type="ECO:0000313" key="2">
    <source>
        <dbReference type="Proteomes" id="UP000052978"/>
    </source>
</evidence>
<accession>S7MII5</accession>
<reference evidence="1 2" key="1">
    <citation type="journal article" date="2013" name="Nat. Commun.">
        <title>Genome analysis reveals insights into physiology and longevity of the Brandt's bat Myotis brandtii.</title>
        <authorList>
            <person name="Seim I."/>
            <person name="Fang X."/>
            <person name="Xiong Z."/>
            <person name="Lobanov A.V."/>
            <person name="Huang Z."/>
            <person name="Ma S."/>
            <person name="Feng Y."/>
            <person name="Turanov A.A."/>
            <person name="Zhu Y."/>
            <person name="Lenz T.L."/>
            <person name="Gerashchenko M.V."/>
            <person name="Fan D."/>
            <person name="Hee Yim S."/>
            <person name="Yao X."/>
            <person name="Jordan D."/>
            <person name="Xiong Y."/>
            <person name="Ma Y."/>
            <person name="Lyapunov A.N."/>
            <person name="Chen G."/>
            <person name="Kulakova O.I."/>
            <person name="Sun Y."/>
            <person name="Lee S.G."/>
            <person name="Bronson R.T."/>
            <person name="Moskalev A.A."/>
            <person name="Sunyaev S.R."/>
            <person name="Zhang G."/>
            <person name="Krogh A."/>
            <person name="Wang J."/>
            <person name="Gladyshev V.N."/>
        </authorList>
    </citation>
    <scope>NUCLEOTIDE SEQUENCE [LARGE SCALE GENOMIC DNA]</scope>
</reference>
<keyword evidence="2" id="KW-1185">Reference proteome</keyword>
<protein>
    <submittedName>
        <fullName evidence="1">Uncharacterized protein</fullName>
    </submittedName>
</protein>
<dbReference type="AlphaFoldDB" id="S7MII5"/>
<sequence>MSPSPTAELGNMKLLLQAFFFEDGGGNEHRQIWNFDRYHTEPQWQARLGHLGNFQSLQESQILFFLPLAKSKNGSPRKPKLGGDI</sequence>
<evidence type="ECO:0000313" key="1">
    <source>
        <dbReference type="EMBL" id="EPQ03245.1"/>
    </source>
</evidence>
<name>S7MII5_MYOBR</name>